<dbReference type="RefSeq" id="WP_156768760.1">
    <property type="nucleotide sequence ID" value="NZ_CP017140.1"/>
</dbReference>
<evidence type="ECO:0000313" key="2">
    <source>
        <dbReference type="EMBL" id="WAZ91492.1"/>
    </source>
</evidence>
<feature type="compositionally biased region" description="Basic and acidic residues" evidence="1">
    <location>
        <begin position="26"/>
        <end position="39"/>
    </location>
</feature>
<evidence type="ECO:0008006" key="4">
    <source>
        <dbReference type="Google" id="ProtNLM"/>
    </source>
</evidence>
<evidence type="ECO:0000313" key="3">
    <source>
        <dbReference type="Proteomes" id="UP001164544"/>
    </source>
</evidence>
<dbReference type="Proteomes" id="UP001164544">
    <property type="component" value="Plasmid p410-lp72"/>
</dbReference>
<accession>A0AAQ3AHH6</accession>
<dbReference type="EMBL" id="CP114639">
    <property type="protein sequence ID" value="WAZ91492.1"/>
    <property type="molecule type" value="Genomic_DNA"/>
</dbReference>
<sequence>MKKYIFLLIMLIFSCKTPDENTNTNDSHKTTYYRDEQKETYGNQLKDNQDEETTW</sequence>
<dbReference type="PROSITE" id="PS51257">
    <property type="entry name" value="PROKAR_LIPOPROTEIN"/>
    <property type="match status" value="1"/>
</dbReference>
<protein>
    <recommendedName>
        <fullName evidence="4">Lipoprotein</fullName>
    </recommendedName>
</protein>
<geneLocation type="plasmid" evidence="2 3">
    <name>p410-lp72</name>
</geneLocation>
<proteinExistence type="predicted"/>
<dbReference type="AlphaFoldDB" id="A0AAQ3AHH6"/>
<feature type="region of interest" description="Disordered" evidence="1">
    <location>
        <begin position="17"/>
        <end position="55"/>
    </location>
</feature>
<organism evidence="2 3">
    <name type="scientific">Borrelia miyamotoi</name>
    <dbReference type="NCBI Taxonomy" id="47466"/>
    <lineage>
        <taxon>Bacteria</taxon>
        <taxon>Pseudomonadati</taxon>
        <taxon>Spirochaetota</taxon>
        <taxon>Spirochaetia</taxon>
        <taxon>Spirochaetales</taxon>
        <taxon>Borreliaceae</taxon>
        <taxon>Borrelia</taxon>
    </lineage>
</organism>
<name>A0AAQ3AHH6_9SPIR</name>
<gene>
    <name evidence="2" type="ORF">O5398_05000</name>
</gene>
<reference evidence="2" key="1">
    <citation type="submission" date="2022-12" db="EMBL/GenBank/DDBJ databases">
        <title>B. miyamotoi WGS.</title>
        <authorList>
            <person name="Kuleshov K.V."/>
            <person name="Hoornstra D."/>
            <person name="Hovius J.W."/>
            <person name="Platonov A.E."/>
            <person name="Telford S.R. III."/>
        </authorList>
    </citation>
    <scope>NUCLEOTIDE SEQUENCE</scope>
    <source>
        <strain evidence="2">410</strain>
        <plasmid evidence="2">p410-lp72</plasmid>
    </source>
</reference>
<keyword evidence="2" id="KW-0614">Plasmid</keyword>
<evidence type="ECO:0000256" key="1">
    <source>
        <dbReference type="SAM" id="MobiDB-lite"/>
    </source>
</evidence>